<proteinExistence type="predicted"/>
<gene>
    <name evidence="1" type="ORF">EYH45_07240</name>
</gene>
<dbReference type="InterPro" id="IPR007152">
    <property type="entry name" value="DUF354"/>
</dbReference>
<accession>A0A832ZWX0</accession>
<dbReference type="PANTHER" id="PTHR39662:SF1">
    <property type="entry name" value="DUF354 DOMAIN-CONTAINING PROTEIN"/>
    <property type="match status" value="1"/>
</dbReference>
<dbReference type="PANTHER" id="PTHR39662">
    <property type="entry name" value="DUF354 DOMAIN-CONTAINING PROTEIN-RELATED"/>
    <property type="match status" value="1"/>
</dbReference>
<protein>
    <submittedName>
        <fullName evidence="1">DUF354 domain-containing protein</fullName>
    </submittedName>
</protein>
<dbReference type="EMBL" id="DQVM01000139">
    <property type="protein sequence ID" value="HIQ30341.1"/>
    <property type="molecule type" value="Genomic_DNA"/>
</dbReference>
<name>A0A832ZWX0_CALS0</name>
<evidence type="ECO:0000313" key="2">
    <source>
        <dbReference type="Proteomes" id="UP000608579"/>
    </source>
</evidence>
<dbReference type="Pfam" id="PF04007">
    <property type="entry name" value="DUF354"/>
    <property type="match status" value="1"/>
</dbReference>
<dbReference type="AlphaFoldDB" id="A0A832ZWX0"/>
<comment type="caution">
    <text evidence="1">The sequence shown here is derived from an EMBL/GenBank/DDBJ whole genome shotgun (WGS) entry which is preliminary data.</text>
</comment>
<dbReference type="SUPFAM" id="SSF53756">
    <property type="entry name" value="UDP-Glycosyltransferase/glycogen phosphorylase"/>
    <property type="match status" value="1"/>
</dbReference>
<evidence type="ECO:0000313" key="1">
    <source>
        <dbReference type="EMBL" id="HIQ30341.1"/>
    </source>
</evidence>
<dbReference type="Proteomes" id="UP000608579">
    <property type="component" value="Unassembled WGS sequence"/>
</dbReference>
<reference evidence="1" key="1">
    <citation type="journal article" date="2020" name="ISME J.">
        <title>Gammaproteobacteria mediating utilization of methyl-, sulfur- and petroleum organic compounds in deep ocean hydrothermal plumes.</title>
        <authorList>
            <person name="Zhou Z."/>
            <person name="Liu Y."/>
            <person name="Pan J."/>
            <person name="Cron B.R."/>
            <person name="Toner B.M."/>
            <person name="Anantharaman K."/>
            <person name="Breier J.A."/>
            <person name="Dick G.J."/>
            <person name="Li M."/>
        </authorList>
    </citation>
    <scope>NUCLEOTIDE SEQUENCE</scope>
    <source>
        <strain evidence="1">SZUA-1515</strain>
    </source>
</reference>
<organism evidence="1 2">
    <name type="scientific">Caldiarchaeum subterraneum</name>
    <dbReference type="NCBI Taxonomy" id="311458"/>
    <lineage>
        <taxon>Archaea</taxon>
        <taxon>Nitrososphaerota</taxon>
        <taxon>Candidatus Caldarchaeales</taxon>
        <taxon>Candidatus Caldarchaeaceae</taxon>
        <taxon>Candidatus Caldarchaeum</taxon>
    </lineage>
</organism>
<sequence length="359" mass="40317">MHGKNLIWVDVLTPKQFWFFTSLEEVLRRRGYDVLLTARRYEQLTPLLEYSGRDEIPVVGYYGGDSLAGKLEASLRRCLDLLRIVEENNPSLVFSSGSPEAARIAYGLKIPHILVSDTPESPVNRLAAPLSSFIFTPWVVGRRAWVSNGAEGRVVKFYKGLDPLAWLEKSLRTGDDVYARYGLREGGYVLVRSPEFKAAYLGSDYVEKYLRMLKLLKRGLDGYDLVVLPRYADEVERIRRDVEGVMVIDKPMYGSGVLAGAAVFVGGGGTMTQEAALLGVPTLSTYPKSLPTVLEYLAKQKLVTKAKTVEGVVKLVSGYLGNLNEVRRRQRIRAERIKRRLRNPVEVIVEMLERMGVIS</sequence>
<dbReference type="PIRSF" id="PIRSF005357">
    <property type="entry name" value="UCP005357"/>
    <property type="match status" value="1"/>
</dbReference>